<feature type="region of interest" description="Disordered" evidence="1">
    <location>
        <begin position="1"/>
        <end position="61"/>
    </location>
</feature>
<gene>
    <name evidence="2" type="ORF">BCIN_14g00380</name>
</gene>
<organism evidence="2 3">
    <name type="scientific">Botryotinia fuckeliana (strain B05.10)</name>
    <name type="common">Noble rot fungus</name>
    <name type="synonym">Botrytis cinerea</name>
    <dbReference type="NCBI Taxonomy" id="332648"/>
    <lineage>
        <taxon>Eukaryota</taxon>
        <taxon>Fungi</taxon>
        <taxon>Dikarya</taxon>
        <taxon>Ascomycota</taxon>
        <taxon>Pezizomycotina</taxon>
        <taxon>Leotiomycetes</taxon>
        <taxon>Helotiales</taxon>
        <taxon>Sclerotiniaceae</taxon>
        <taxon>Botrytis</taxon>
    </lineage>
</organism>
<accession>A0A384K1V5</accession>
<reference evidence="2 3" key="1">
    <citation type="journal article" date="2011" name="PLoS Genet.">
        <title>Genomic analysis of the necrotrophic fungal pathogens Sclerotinia sclerotiorum and Botrytis cinerea.</title>
        <authorList>
            <person name="Amselem J."/>
            <person name="Cuomo C.A."/>
            <person name="van Kan J.A."/>
            <person name="Viaud M."/>
            <person name="Benito E.P."/>
            <person name="Couloux A."/>
            <person name="Coutinho P.M."/>
            <person name="de Vries R.P."/>
            <person name="Dyer P.S."/>
            <person name="Fillinger S."/>
            <person name="Fournier E."/>
            <person name="Gout L."/>
            <person name="Hahn M."/>
            <person name="Kohn L."/>
            <person name="Lapalu N."/>
            <person name="Plummer K.M."/>
            <person name="Pradier J.M."/>
            <person name="Quevillon E."/>
            <person name="Sharon A."/>
            <person name="Simon A."/>
            <person name="ten Have A."/>
            <person name="Tudzynski B."/>
            <person name="Tudzynski P."/>
            <person name="Wincker P."/>
            <person name="Andrew M."/>
            <person name="Anthouard V."/>
            <person name="Beever R.E."/>
            <person name="Beffa R."/>
            <person name="Benoit I."/>
            <person name="Bouzid O."/>
            <person name="Brault B."/>
            <person name="Chen Z."/>
            <person name="Choquer M."/>
            <person name="Collemare J."/>
            <person name="Cotton P."/>
            <person name="Danchin E.G."/>
            <person name="Da Silva C."/>
            <person name="Gautier A."/>
            <person name="Giraud C."/>
            <person name="Giraud T."/>
            <person name="Gonzalez C."/>
            <person name="Grossetete S."/>
            <person name="Guldener U."/>
            <person name="Henrissat B."/>
            <person name="Howlett B.J."/>
            <person name="Kodira C."/>
            <person name="Kretschmer M."/>
            <person name="Lappartient A."/>
            <person name="Leroch M."/>
            <person name="Levis C."/>
            <person name="Mauceli E."/>
            <person name="Neuveglise C."/>
            <person name="Oeser B."/>
            <person name="Pearson M."/>
            <person name="Poulain J."/>
            <person name="Poussereau N."/>
            <person name="Quesneville H."/>
            <person name="Rascle C."/>
            <person name="Schumacher J."/>
            <person name="Segurens B."/>
            <person name="Sexton A."/>
            <person name="Silva E."/>
            <person name="Sirven C."/>
            <person name="Soanes D.M."/>
            <person name="Talbot N.J."/>
            <person name="Templeton M."/>
            <person name="Yandava C."/>
            <person name="Yarden O."/>
            <person name="Zeng Q."/>
            <person name="Rollins J.A."/>
            <person name="Lebrun M.H."/>
            <person name="Dickman M."/>
        </authorList>
    </citation>
    <scope>NUCLEOTIDE SEQUENCE [LARGE SCALE GENOMIC DNA]</scope>
    <source>
        <strain evidence="2 3">B05.10</strain>
    </source>
</reference>
<dbReference type="GeneID" id="5428383"/>
<evidence type="ECO:0000313" key="2">
    <source>
        <dbReference type="EMBL" id="ATZ56805.1"/>
    </source>
</evidence>
<name>A0A384K1V5_BOTFB</name>
<dbReference type="OrthoDB" id="10254945at2759"/>
<evidence type="ECO:0000256" key="1">
    <source>
        <dbReference type="SAM" id="MobiDB-lite"/>
    </source>
</evidence>
<evidence type="ECO:0000313" key="3">
    <source>
        <dbReference type="Proteomes" id="UP000001798"/>
    </source>
</evidence>
<feature type="compositionally biased region" description="Low complexity" evidence="1">
    <location>
        <begin position="47"/>
        <end position="57"/>
    </location>
</feature>
<proteinExistence type="predicted"/>
<reference evidence="2 3" key="3">
    <citation type="journal article" date="2017" name="Mol. Plant Pathol.">
        <title>A gapless genome sequence of the fungus Botrytis cinerea.</title>
        <authorList>
            <person name="Van Kan J.A."/>
            <person name="Stassen J.H."/>
            <person name="Mosbach A."/>
            <person name="Van Der Lee T.A."/>
            <person name="Faino L."/>
            <person name="Farmer A.D."/>
            <person name="Papasotiriou D.G."/>
            <person name="Zhou S."/>
            <person name="Seidl M.F."/>
            <person name="Cottam E."/>
            <person name="Edel D."/>
            <person name="Hahn M."/>
            <person name="Schwartz D.C."/>
            <person name="Dietrich R.A."/>
            <person name="Widdison S."/>
            <person name="Scalliet G."/>
        </authorList>
    </citation>
    <scope>NUCLEOTIDE SEQUENCE [LARGE SCALE GENOMIC DNA]</scope>
    <source>
        <strain evidence="2 3">B05.10</strain>
    </source>
</reference>
<protein>
    <submittedName>
        <fullName evidence="2">Uncharacterized protein</fullName>
    </submittedName>
</protein>
<reference evidence="2 3" key="2">
    <citation type="journal article" date="2012" name="Eukaryot. Cell">
        <title>Genome update of Botrytis cinerea strains B05.10 and T4.</title>
        <authorList>
            <person name="Staats M."/>
            <person name="van Kan J.A."/>
        </authorList>
    </citation>
    <scope>NUCLEOTIDE SEQUENCE [LARGE SCALE GENOMIC DNA]</scope>
    <source>
        <strain evidence="2 3">B05.10</strain>
    </source>
</reference>
<dbReference type="EMBL" id="CP009818">
    <property type="protein sequence ID" value="ATZ56805.1"/>
    <property type="molecule type" value="Genomic_DNA"/>
</dbReference>
<dbReference type="Proteomes" id="UP000001798">
    <property type="component" value="Chromosome 14"/>
</dbReference>
<keyword evidence="3" id="KW-1185">Reference proteome</keyword>
<dbReference type="AlphaFoldDB" id="A0A384K1V5"/>
<dbReference type="KEGG" id="bfu:BCIN_14g00380"/>
<dbReference type="RefSeq" id="XP_024552746.1">
    <property type="nucleotide sequence ID" value="XM_024696931.1"/>
</dbReference>
<sequence>MSSATRPKIHSDPPPKRSSFALRYHDFADGNSDLSPRPTLIPPFPSFPTTSTSRTPSKQTRNWDAIETNQRNRLHSFTTRELLNLDAITERPMAASTLSDVPILALLRRTQWDSTGRLFGRKEAIIIDDWGQSREEEGGMYGSWNSQNEYVWEALRPILTIANQYLLSSHMLPWFDALLISPRRPVPPERNLLDVPDLHYFSPRHPVYNIEDTKRARDKILSDVLLDKYDILFSFFEPGKNPYTGEIDTDADENMYPDQNTLAFADIRWSKRNSGDDKETLCYNIVLMLNVDFVTPLIVDKYLNHAERYAISWRIAVVIVHELVHAIELVRNYPSREVKMITPPASIEPYFEDEALAELGYSYENAVGWVNGGYIETMLNGTIWKNRPLGYWLVTPWPTMEMILTYTSSIENPQLDGDPQPPNYKYLHPIPVTVYEDVQSISFWEHAVRPYGQKILYYRTMRSSVGIKVEDDYVWGRDDITGRVNVSPLRNESKLFINDLERLKNAVNCTPEEKEILQIGNKLIKTAEYGAAFWSDSIVQRQNINDYIMMIEDNKINNLKDNSNRIQMFNILMKATEKHISLMQNQLRIDELNRSISSDRRIDLLKFNRGMRALIHRIKLEWQIELSDPVIHLSTILNHLEMALMYILVPDQLTQLVDTEDHREINVISQARTEFISGDVASCQETISRIHQNLGTSSYAITCAGVLDLACAFESGRQIWDDTQCELAKRYFARIRYLIGLYDGGKRKWIELLGSWMKFTRDLVNSLDSGGMHGIGVLTMSTRKKRKFAKDIGEDAPPYRHQEKI</sequence>
<dbReference type="VEuPathDB" id="FungiDB:Bcin14g00380"/>